<evidence type="ECO:0000313" key="2">
    <source>
        <dbReference type="Proteomes" id="UP001060215"/>
    </source>
</evidence>
<sequence length="92" mass="9621">MEKKSCYSGRSNVCVKTATLKKEDVKLAETIKKEALVDNGKVSGYGRESVVAISPKAEVKKEEPVKVNVGSSVSRVGGSGDGYCGCGCGSFN</sequence>
<organism evidence="1 2">
    <name type="scientific">Camellia lanceoleosa</name>
    <dbReference type="NCBI Taxonomy" id="1840588"/>
    <lineage>
        <taxon>Eukaryota</taxon>
        <taxon>Viridiplantae</taxon>
        <taxon>Streptophyta</taxon>
        <taxon>Embryophyta</taxon>
        <taxon>Tracheophyta</taxon>
        <taxon>Spermatophyta</taxon>
        <taxon>Magnoliopsida</taxon>
        <taxon>eudicotyledons</taxon>
        <taxon>Gunneridae</taxon>
        <taxon>Pentapetalae</taxon>
        <taxon>asterids</taxon>
        <taxon>Ericales</taxon>
        <taxon>Theaceae</taxon>
        <taxon>Camellia</taxon>
    </lineage>
</organism>
<gene>
    <name evidence="1" type="ORF">LOK49_LG02G02310</name>
</gene>
<dbReference type="Proteomes" id="UP001060215">
    <property type="component" value="Chromosome 3"/>
</dbReference>
<comment type="caution">
    <text evidence="1">The sequence shown here is derived from an EMBL/GenBank/DDBJ whole genome shotgun (WGS) entry which is preliminary data.</text>
</comment>
<reference evidence="1 2" key="1">
    <citation type="journal article" date="2022" name="Plant J.">
        <title>Chromosome-level genome of Camellia lanceoleosa provides a valuable resource for understanding genome evolution and self-incompatibility.</title>
        <authorList>
            <person name="Gong W."/>
            <person name="Xiao S."/>
            <person name="Wang L."/>
            <person name="Liao Z."/>
            <person name="Chang Y."/>
            <person name="Mo W."/>
            <person name="Hu G."/>
            <person name="Li W."/>
            <person name="Zhao G."/>
            <person name="Zhu H."/>
            <person name="Hu X."/>
            <person name="Ji K."/>
            <person name="Xiang X."/>
            <person name="Song Q."/>
            <person name="Yuan D."/>
            <person name="Jin S."/>
            <person name="Zhang L."/>
        </authorList>
    </citation>
    <scope>NUCLEOTIDE SEQUENCE [LARGE SCALE GENOMIC DNA]</scope>
    <source>
        <strain evidence="1">SQ_2022a</strain>
    </source>
</reference>
<keyword evidence="2" id="KW-1185">Reference proteome</keyword>
<protein>
    <submittedName>
        <fullName evidence="1">Uncharacterized protein</fullName>
    </submittedName>
</protein>
<accession>A0ACC0ILQ3</accession>
<dbReference type="EMBL" id="CM045760">
    <property type="protein sequence ID" value="KAI8025434.1"/>
    <property type="molecule type" value="Genomic_DNA"/>
</dbReference>
<name>A0ACC0ILQ3_9ERIC</name>
<proteinExistence type="predicted"/>
<evidence type="ECO:0000313" key="1">
    <source>
        <dbReference type="EMBL" id="KAI8025434.1"/>
    </source>
</evidence>